<feature type="transmembrane region" description="Helical" evidence="1">
    <location>
        <begin position="55"/>
        <end position="74"/>
    </location>
</feature>
<gene>
    <name evidence="2" type="ORF">UFOPK2958_01031</name>
</gene>
<accession>A0A6J6WWA7</accession>
<reference evidence="2" key="1">
    <citation type="submission" date="2020-05" db="EMBL/GenBank/DDBJ databases">
        <authorList>
            <person name="Chiriac C."/>
            <person name="Salcher M."/>
            <person name="Ghai R."/>
            <person name="Kavagutti S V."/>
        </authorList>
    </citation>
    <scope>NUCLEOTIDE SEQUENCE</scope>
</reference>
<keyword evidence="1" id="KW-0472">Membrane</keyword>
<organism evidence="2">
    <name type="scientific">freshwater metagenome</name>
    <dbReference type="NCBI Taxonomy" id="449393"/>
    <lineage>
        <taxon>unclassified sequences</taxon>
        <taxon>metagenomes</taxon>
        <taxon>ecological metagenomes</taxon>
    </lineage>
</organism>
<feature type="transmembrane region" description="Helical" evidence="1">
    <location>
        <begin position="182"/>
        <end position="200"/>
    </location>
</feature>
<keyword evidence="1" id="KW-1133">Transmembrane helix</keyword>
<feature type="transmembrane region" description="Helical" evidence="1">
    <location>
        <begin position="138"/>
        <end position="162"/>
    </location>
</feature>
<name>A0A6J6WWA7_9ZZZZ</name>
<evidence type="ECO:0000256" key="1">
    <source>
        <dbReference type="SAM" id="Phobius"/>
    </source>
</evidence>
<dbReference type="AlphaFoldDB" id="A0A6J6WWA7"/>
<feature type="transmembrane region" description="Helical" evidence="1">
    <location>
        <begin position="110"/>
        <end position="132"/>
    </location>
</feature>
<dbReference type="EMBL" id="CAFAAB010000122">
    <property type="protein sequence ID" value="CAB4789152.1"/>
    <property type="molecule type" value="Genomic_DNA"/>
</dbReference>
<feature type="transmembrane region" description="Helical" evidence="1">
    <location>
        <begin position="16"/>
        <end position="43"/>
    </location>
</feature>
<protein>
    <submittedName>
        <fullName evidence="2">Unannotated protein</fullName>
    </submittedName>
</protein>
<keyword evidence="1" id="KW-0812">Transmembrane</keyword>
<evidence type="ECO:0000313" key="2">
    <source>
        <dbReference type="EMBL" id="CAB4789152.1"/>
    </source>
</evidence>
<feature type="transmembrane region" description="Helical" evidence="1">
    <location>
        <begin position="80"/>
        <end position="98"/>
    </location>
</feature>
<proteinExistence type="predicted"/>
<sequence>MVLSGRAGYGDPMRDVMVAIAIGIGAFLGTMIDNFFAFAAQLVLTEPKRFRRVSYAHIIGVLVLIIGSAAVGSALNFISLQWIGILAVAPLALAWHGWRHRNELAAQRRGATTTFLVTVGLGGDNIAIWIPILRAQGVLRGITVAATILVLDIGAVFLARFVARRPSAIQFGQRWSAQLMPILYCGLAVLIVWQCGWLSFLG</sequence>